<name>A0ABN9SIT2_9DINO</name>
<accession>A0ABN9SIT2</accession>
<dbReference type="Proteomes" id="UP001189429">
    <property type="component" value="Unassembled WGS sequence"/>
</dbReference>
<keyword evidence="2" id="KW-1185">Reference proteome</keyword>
<feature type="non-terminal residue" evidence="1">
    <location>
        <position position="78"/>
    </location>
</feature>
<feature type="non-terminal residue" evidence="1">
    <location>
        <position position="1"/>
    </location>
</feature>
<protein>
    <recommendedName>
        <fullName evidence="3">FACT complex subunit</fullName>
    </recommendedName>
</protein>
<sequence length="78" mass="9022">VYATRYNRKEKKFLAIFQHTADTSGKNGIMILNLPILIFSEEAADETWVADIAKKFCKGKLDRDGIQQAKLKFMKEKR</sequence>
<evidence type="ECO:0008006" key="3">
    <source>
        <dbReference type="Google" id="ProtNLM"/>
    </source>
</evidence>
<organism evidence="1 2">
    <name type="scientific">Prorocentrum cordatum</name>
    <dbReference type="NCBI Taxonomy" id="2364126"/>
    <lineage>
        <taxon>Eukaryota</taxon>
        <taxon>Sar</taxon>
        <taxon>Alveolata</taxon>
        <taxon>Dinophyceae</taxon>
        <taxon>Prorocentrales</taxon>
        <taxon>Prorocentraceae</taxon>
        <taxon>Prorocentrum</taxon>
    </lineage>
</organism>
<evidence type="ECO:0000313" key="2">
    <source>
        <dbReference type="Proteomes" id="UP001189429"/>
    </source>
</evidence>
<evidence type="ECO:0000313" key="1">
    <source>
        <dbReference type="EMBL" id="CAK0831647.1"/>
    </source>
</evidence>
<reference evidence="1" key="1">
    <citation type="submission" date="2023-10" db="EMBL/GenBank/DDBJ databases">
        <authorList>
            <person name="Chen Y."/>
            <person name="Shah S."/>
            <person name="Dougan E. K."/>
            <person name="Thang M."/>
            <person name="Chan C."/>
        </authorList>
    </citation>
    <scope>NUCLEOTIDE SEQUENCE [LARGE SCALE GENOMIC DNA]</scope>
</reference>
<proteinExistence type="predicted"/>
<dbReference type="EMBL" id="CAUYUJ010011370">
    <property type="protein sequence ID" value="CAK0831647.1"/>
    <property type="molecule type" value="Genomic_DNA"/>
</dbReference>
<comment type="caution">
    <text evidence="1">The sequence shown here is derived from an EMBL/GenBank/DDBJ whole genome shotgun (WGS) entry which is preliminary data.</text>
</comment>
<gene>
    <name evidence="1" type="ORF">PCOR1329_LOCUS29927</name>
</gene>